<evidence type="ECO:0000313" key="4">
    <source>
        <dbReference type="EMBL" id="CRK81686.1"/>
    </source>
</evidence>
<accession>A0A0U1NUI4</accession>
<dbReference type="STRING" id="1499688.BN000_01597"/>
<dbReference type="AlphaFoldDB" id="A0A0U1NUI4"/>
<dbReference type="InterPro" id="IPR023296">
    <property type="entry name" value="Glyco_hydro_beta-prop_sf"/>
</dbReference>
<organism evidence="4 5">
    <name type="scientific">Neobacillus massiliamazoniensis</name>
    <dbReference type="NCBI Taxonomy" id="1499688"/>
    <lineage>
        <taxon>Bacteria</taxon>
        <taxon>Bacillati</taxon>
        <taxon>Bacillota</taxon>
        <taxon>Bacilli</taxon>
        <taxon>Bacillales</taxon>
        <taxon>Bacillaceae</taxon>
        <taxon>Neobacillus</taxon>
    </lineage>
</organism>
<dbReference type="Pfam" id="PF24793">
    <property type="entry name" value="GINT1_N"/>
    <property type="match status" value="1"/>
</dbReference>
<gene>
    <name evidence="4" type="ORF">BN000_01597</name>
</gene>
<dbReference type="InterPro" id="IPR052176">
    <property type="entry name" value="Glycosyl_Hydrlase_43_Enz"/>
</dbReference>
<keyword evidence="1" id="KW-0624">Polysaccharide degradation</keyword>
<keyword evidence="2" id="KW-0119">Carbohydrate metabolism</keyword>
<name>A0A0U1NUI4_9BACI</name>
<dbReference type="EMBL" id="CVRB01000001">
    <property type="protein sequence ID" value="CRK81686.1"/>
    <property type="molecule type" value="Genomic_DNA"/>
</dbReference>
<reference evidence="5" key="1">
    <citation type="submission" date="2015-05" db="EMBL/GenBank/DDBJ databases">
        <authorList>
            <person name="Urmite Genomes"/>
        </authorList>
    </citation>
    <scope>NUCLEOTIDE SEQUENCE [LARGE SCALE GENOMIC DNA]</scope>
    <source>
        <strain evidence="5">LF1</strain>
    </source>
</reference>
<dbReference type="PANTHER" id="PTHR43772">
    <property type="entry name" value="ENDO-1,4-BETA-XYLANASE"/>
    <property type="match status" value="1"/>
</dbReference>
<evidence type="ECO:0000256" key="1">
    <source>
        <dbReference type="ARBA" id="ARBA00022651"/>
    </source>
</evidence>
<protein>
    <recommendedName>
        <fullName evidence="3">Glucosamine inositolphosphorylceramide transferase 1 N-terminal domain-containing protein</fullName>
    </recommendedName>
</protein>
<dbReference type="InterPro" id="IPR056442">
    <property type="entry name" value="GINT1_N"/>
</dbReference>
<evidence type="ECO:0000256" key="2">
    <source>
        <dbReference type="ARBA" id="ARBA00023277"/>
    </source>
</evidence>
<dbReference type="Gene3D" id="2.115.10.20">
    <property type="entry name" value="Glycosyl hydrolase domain, family 43"/>
    <property type="match status" value="1"/>
</dbReference>
<dbReference type="RefSeq" id="WP_090632945.1">
    <property type="nucleotide sequence ID" value="NZ_CVRB01000001.1"/>
</dbReference>
<proteinExistence type="predicted"/>
<keyword evidence="1" id="KW-0858">Xylan degradation</keyword>
<dbReference type="Proteomes" id="UP000199087">
    <property type="component" value="Unassembled WGS sequence"/>
</dbReference>
<evidence type="ECO:0000259" key="3">
    <source>
        <dbReference type="Pfam" id="PF24793"/>
    </source>
</evidence>
<dbReference type="GO" id="GO:0045493">
    <property type="term" value="P:xylan catabolic process"/>
    <property type="evidence" value="ECO:0007669"/>
    <property type="project" value="UniProtKB-KW"/>
</dbReference>
<dbReference type="OrthoDB" id="3771157at2"/>
<dbReference type="PANTHER" id="PTHR43772:SF2">
    <property type="entry name" value="PUTATIVE (AFU_ORTHOLOGUE AFUA_2G04480)-RELATED"/>
    <property type="match status" value="1"/>
</dbReference>
<dbReference type="SUPFAM" id="SSF75005">
    <property type="entry name" value="Arabinanase/levansucrase/invertase"/>
    <property type="match status" value="1"/>
</dbReference>
<feature type="domain" description="Glucosamine inositolphosphorylceramide transferase 1 N-terminal" evidence="3">
    <location>
        <begin position="48"/>
        <end position="291"/>
    </location>
</feature>
<sequence length="332" mass="39143">MGSKLLFVKNLINRKITLGIWSIKAFKTKSMILSPPHQELIKSPSLQAADIKDVPAEFIADPFIIHHNFTFYMFFEVLDKQSGKGMIGLATSKDGEKWEYEKIVLREEYHLSYPHVFMYNNNFYMIPESCEANKVLLYKAKNFPYDWKVSKELMKGKYVDTSIFQYNDKWWMFSGKNRKLHLFYSDHLEGNWKEHSKSPLITNNNNITRPGGRVIVENNEIFRYTQDGEPSYGSAVRVFKINHLSKTDYSEKEVDLILKGTKSDTDWRKDGMHSIDQIKINENEWLVVVDGHKLVKRNFILWKLERLFSKFFICLLFLMKSVILENLDFISF</sequence>
<keyword evidence="5" id="KW-1185">Reference proteome</keyword>
<evidence type="ECO:0000313" key="5">
    <source>
        <dbReference type="Proteomes" id="UP000199087"/>
    </source>
</evidence>